<keyword evidence="2" id="KW-1185">Reference proteome</keyword>
<dbReference type="EMBL" id="CP113520">
    <property type="protein sequence ID" value="WAJ30907.1"/>
    <property type="molecule type" value="Genomic_DNA"/>
</dbReference>
<name>A0ACD4NVQ4_9HYPH</name>
<dbReference type="Proteomes" id="UP001163223">
    <property type="component" value="Chromosome"/>
</dbReference>
<dbReference type="EC" id="1.3.1.-" evidence="1"/>
<gene>
    <name evidence="1" type="primary">dusB</name>
    <name evidence="1" type="ORF">OXU80_12170</name>
</gene>
<organism evidence="1 2">
    <name type="scientific">Antarcticirhabdus aurantiaca</name>
    <dbReference type="NCBI Taxonomy" id="2606717"/>
    <lineage>
        <taxon>Bacteria</taxon>
        <taxon>Pseudomonadati</taxon>
        <taxon>Pseudomonadota</taxon>
        <taxon>Alphaproteobacteria</taxon>
        <taxon>Hyphomicrobiales</taxon>
        <taxon>Aurantimonadaceae</taxon>
        <taxon>Antarcticirhabdus</taxon>
    </lineage>
</organism>
<evidence type="ECO:0000313" key="2">
    <source>
        <dbReference type="Proteomes" id="UP001163223"/>
    </source>
</evidence>
<accession>A0ACD4NVQ4</accession>
<sequence length="354" mass="36881">MCDVVGAENLIAPLVVGCLTLPNRAFLAPLSGITDVPFRRLARGFGAGMVVSEMVASGELAKGNDEARLRAMRDGEGIHAVQLAGRDPAWMAEATRRLVDGGVDLVDINFGCPAKKVVGGLSGSALMREPDIAISLVDAVLGAAGCVPVTVKMRLGWDEQSLNAPEIAGRAVEAGAAMVTVHGRTRAQFYEGQADWHAIRRVREAVPVPLVANGDLIDPAQASSMLAASGADAVMTGRGAQGRPWLPALIGGAVDAAALAAVDLGDLVCGHHAAMLEHYGVPAGIRHARKHLGWYLDRLASVDPSPGLAGDRAALMTATDAGILTRTLRRLFAGTSAFDVEPFFHRPATRSEAA</sequence>
<evidence type="ECO:0000313" key="1">
    <source>
        <dbReference type="EMBL" id="WAJ30907.1"/>
    </source>
</evidence>
<proteinExistence type="predicted"/>
<protein>
    <submittedName>
        <fullName evidence="1">tRNA dihydrouridine synthase DusB</fullName>
        <ecNumber evidence="1">1.3.1.-</ecNumber>
    </submittedName>
</protein>
<keyword evidence="1" id="KW-0560">Oxidoreductase</keyword>
<reference evidence="1" key="1">
    <citation type="submission" date="2022-11" db="EMBL/GenBank/DDBJ databases">
        <title>beta-Carotene-producing bacterium, Jeongeuplla avenae sp. nov., alleviates the salt stress of Arabidopsis seedlings.</title>
        <authorList>
            <person name="Jiang L."/>
            <person name="Lee J."/>
        </authorList>
    </citation>
    <scope>NUCLEOTIDE SEQUENCE</scope>
    <source>
        <strain evidence="1">DY_R2A_6</strain>
    </source>
</reference>